<comment type="catalytic activity">
    <reaction evidence="2">
        <text>[(1-&gt;4)-alpha-D-glucosyl](n) + ADP-alpha-D-glucose = [(1-&gt;4)-alpha-D-glucosyl](n+1) + ADP + H(+)</text>
        <dbReference type="Rhea" id="RHEA:18189"/>
        <dbReference type="Rhea" id="RHEA-COMP:9584"/>
        <dbReference type="Rhea" id="RHEA-COMP:9587"/>
        <dbReference type="ChEBI" id="CHEBI:15378"/>
        <dbReference type="ChEBI" id="CHEBI:15444"/>
        <dbReference type="ChEBI" id="CHEBI:57498"/>
        <dbReference type="ChEBI" id="CHEBI:456216"/>
        <dbReference type="EC" id="2.4.1.21"/>
    </reaction>
</comment>
<dbReference type="NCBIfam" id="TIGR02094">
    <property type="entry name" value="more_P_ylases"/>
    <property type="match status" value="1"/>
</dbReference>
<name>A0A2M8KNJ4_9BACT</name>
<dbReference type="PANTHER" id="PTHR42655">
    <property type="entry name" value="GLYCOGEN PHOSPHORYLASE"/>
    <property type="match status" value="1"/>
</dbReference>
<evidence type="ECO:0000256" key="5">
    <source>
        <dbReference type="ARBA" id="ARBA00022676"/>
    </source>
</evidence>
<proteinExistence type="inferred from homology"/>
<comment type="catalytic activity">
    <reaction evidence="1">
        <text>[(1-&gt;4)-alpha-D-glucosyl](n) + phosphate = [(1-&gt;4)-alpha-D-glucosyl](n-1) + alpha-D-glucose 1-phosphate</text>
        <dbReference type="Rhea" id="RHEA:41732"/>
        <dbReference type="Rhea" id="RHEA-COMP:9584"/>
        <dbReference type="Rhea" id="RHEA-COMP:9586"/>
        <dbReference type="ChEBI" id="CHEBI:15444"/>
        <dbReference type="ChEBI" id="CHEBI:43474"/>
        <dbReference type="ChEBI" id="CHEBI:58601"/>
        <dbReference type="EC" id="2.4.1.1"/>
    </reaction>
</comment>
<gene>
    <name evidence="11" type="ORF">COU87_04330</name>
</gene>
<evidence type="ECO:0000256" key="1">
    <source>
        <dbReference type="ARBA" id="ARBA00001275"/>
    </source>
</evidence>
<comment type="cofactor">
    <cofactor evidence="3">
        <name>pyridoxal 5'-phosphate</name>
        <dbReference type="ChEBI" id="CHEBI:597326"/>
    </cofactor>
</comment>
<dbReference type="GO" id="GO:0005975">
    <property type="term" value="P:carbohydrate metabolic process"/>
    <property type="evidence" value="ECO:0007669"/>
    <property type="project" value="InterPro"/>
</dbReference>
<organism evidence="11 12">
    <name type="scientific">Candidatus Roizmanbacteria bacterium CG10_big_fil_rev_8_21_14_0_10_39_12</name>
    <dbReference type="NCBI Taxonomy" id="1974852"/>
    <lineage>
        <taxon>Bacteria</taxon>
        <taxon>Candidatus Roizmaniibacteriota</taxon>
    </lineage>
</organism>
<keyword evidence="7" id="KW-0663">Pyridoxal phosphate</keyword>
<dbReference type="AlphaFoldDB" id="A0A2M8KNJ4"/>
<evidence type="ECO:0000256" key="6">
    <source>
        <dbReference type="ARBA" id="ARBA00022679"/>
    </source>
</evidence>
<dbReference type="Gene3D" id="3.40.50.2000">
    <property type="entry name" value="Glycogen Phosphorylase B"/>
    <property type="match status" value="2"/>
</dbReference>
<dbReference type="InterPro" id="IPR013534">
    <property type="entry name" value="Starch_synth_cat_dom"/>
</dbReference>
<dbReference type="PROSITE" id="PS00102">
    <property type="entry name" value="PHOSPHORYLASE"/>
    <property type="match status" value="1"/>
</dbReference>
<dbReference type="GO" id="GO:0009011">
    <property type="term" value="F:alpha-1,4-glucan glucosyltransferase (ADP-glucose donor) activity"/>
    <property type="evidence" value="ECO:0007669"/>
    <property type="project" value="UniProtKB-EC"/>
</dbReference>
<evidence type="ECO:0000256" key="7">
    <source>
        <dbReference type="ARBA" id="ARBA00022898"/>
    </source>
</evidence>
<dbReference type="Pfam" id="PF00343">
    <property type="entry name" value="Phosphorylase"/>
    <property type="match status" value="1"/>
</dbReference>
<evidence type="ECO:0000256" key="9">
    <source>
        <dbReference type="ARBA" id="ARBA00025174"/>
    </source>
</evidence>
<evidence type="ECO:0000256" key="8">
    <source>
        <dbReference type="ARBA" id="ARBA00023277"/>
    </source>
</evidence>
<dbReference type="InterPro" id="IPR011834">
    <property type="entry name" value="Agluc_phsphrylas"/>
</dbReference>
<dbReference type="InterPro" id="IPR035090">
    <property type="entry name" value="Pyridoxal_P_attach_site"/>
</dbReference>
<evidence type="ECO:0000256" key="2">
    <source>
        <dbReference type="ARBA" id="ARBA00001478"/>
    </source>
</evidence>
<feature type="domain" description="Starch synthase catalytic" evidence="10">
    <location>
        <begin position="83"/>
        <end position="296"/>
    </location>
</feature>
<dbReference type="SUPFAM" id="SSF53756">
    <property type="entry name" value="UDP-Glycosyltransferase/glycogen phosphorylase"/>
    <property type="match status" value="1"/>
</dbReference>
<keyword evidence="5" id="KW-0328">Glycosyltransferase</keyword>
<comment type="function">
    <text evidence="9">Phosphorylase is an important allosteric enzyme in carbohydrate metabolism. Enzymes from different sources differ in their regulatory mechanisms and in their natural substrates. However, all known phosphorylases share catalytic and structural properties.</text>
</comment>
<reference evidence="12" key="1">
    <citation type="submission" date="2017-09" db="EMBL/GenBank/DDBJ databases">
        <title>Depth-based differentiation of microbial function through sediment-hosted aquifers and enrichment of novel symbionts in the deep terrestrial subsurface.</title>
        <authorList>
            <person name="Probst A.J."/>
            <person name="Ladd B."/>
            <person name="Jarett J.K."/>
            <person name="Geller-Mcgrath D.E."/>
            <person name="Sieber C.M.K."/>
            <person name="Emerson J.B."/>
            <person name="Anantharaman K."/>
            <person name="Thomas B.C."/>
            <person name="Malmstrom R."/>
            <person name="Stieglmeier M."/>
            <person name="Klingl A."/>
            <person name="Woyke T."/>
            <person name="Ryan C.M."/>
            <person name="Banfield J.F."/>
        </authorList>
    </citation>
    <scope>NUCLEOTIDE SEQUENCE [LARGE SCALE GENOMIC DNA]</scope>
</reference>
<keyword evidence="8" id="KW-0119">Carbohydrate metabolism</keyword>
<dbReference type="Proteomes" id="UP000230222">
    <property type="component" value="Unassembled WGS sequence"/>
</dbReference>
<dbReference type="GO" id="GO:0030170">
    <property type="term" value="F:pyridoxal phosphate binding"/>
    <property type="evidence" value="ECO:0007669"/>
    <property type="project" value="InterPro"/>
</dbReference>
<evidence type="ECO:0000256" key="3">
    <source>
        <dbReference type="ARBA" id="ARBA00001933"/>
    </source>
</evidence>
<dbReference type="Pfam" id="PF08323">
    <property type="entry name" value="Glyco_transf_5"/>
    <property type="match status" value="1"/>
</dbReference>
<evidence type="ECO:0000256" key="4">
    <source>
        <dbReference type="ARBA" id="ARBA00006047"/>
    </source>
</evidence>
<dbReference type="InterPro" id="IPR052182">
    <property type="entry name" value="Glycogen/Maltodextrin_Phosph"/>
</dbReference>
<keyword evidence="6" id="KW-0808">Transferase</keyword>
<dbReference type="InterPro" id="IPR000811">
    <property type="entry name" value="Glyco_trans_35"/>
</dbReference>
<evidence type="ECO:0000313" key="11">
    <source>
        <dbReference type="EMBL" id="PJE61488.1"/>
    </source>
</evidence>
<accession>A0A2M8KNJ4</accession>
<evidence type="ECO:0000259" key="10">
    <source>
        <dbReference type="Pfam" id="PF08323"/>
    </source>
</evidence>
<protein>
    <recommendedName>
        <fullName evidence="10">Starch synthase catalytic domain-containing protein</fullName>
    </recommendedName>
</protein>
<comment type="caution">
    <text evidence="11">The sequence shown here is derived from an EMBL/GenBank/DDBJ whole genome shotgun (WGS) entry which is preliminary data.</text>
</comment>
<dbReference type="PANTHER" id="PTHR42655:SF1">
    <property type="entry name" value="GLYCOGEN PHOSPHORYLASE"/>
    <property type="match status" value="1"/>
</dbReference>
<sequence>MAHHKSLEYFAHLENSPTYHDLKTHPIVYMCAEYALSADLEIYAGGLGVLAADTMMEARDRNFPMIGLGLMYQTGYRNNLPTQIPGHMKPVFDKSGEPLVISIPVSDDVVSCKVWKWELNTAPIYFLDTRVPLNSPEHVEILDRLYADDKEKRMKQQMILGIGGRRLIEALGIEPTMYHLNEGHSAFLSIDLIAKEMKDKQISFGDACVEAKQKIVFTNHTLVMAGNEIYPIDLVSLIFKKYSLDSGIPNHEIVSLGQIPESKQFSMTELSFRMACRVNTVSQLHQKKAEEIWTHMKTIRITNGIHIPRWDYIHVRDNSMAEILAAHRVRKRILLELVKSVSGFEWSDEDLILGWARRIVPYKRPLSIFEDNKTFKEICDKSSCNVRFVFSGLPHLSDTEGVKLTETLKHFIETDLHGRAVYIPSYSIQSASQIISGSDVWLNTPIVGYEACGTSGMKAALNGVLQCSTRDGWIYEVNLNDIGWELEDTHVAESFYAVLENSIIPSFQDRKKVNGEWVQKMKASRTLIENEHSATRMLEEYGKELYLIPIRV</sequence>
<dbReference type="GO" id="GO:0008184">
    <property type="term" value="F:glycogen phosphorylase activity"/>
    <property type="evidence" value="ECO:0007669"/>
    <property type="project" value="InterPro"/>
</dbReference>
<comment type="similarity">
    <text evidence="4">Belongs to the glycogen phosphorylase family.</text>
</comment>
<dbReference type="EMBL" id="PFEC01000076">
    <property type="protein sequence ID" value="PJE61488.1"/>
    <property type="molecule type" value="Genomic_DNA"/>
</dbReference>
<evidence type="ECO:0000313" key="12">
    <source>
        <dbReference type="Proteomes" id="UP000230222"/>
    </source>
</evidence>